<comment type="function">
    <text evidence="4">Catalyzes the dehydration of chorismate into 3-[(1-carboxyvinyl)oxy]benzoate, a step in the biosynthesis of menaquinone (MK, vitamin K2).</text>
</comment>
<dbReference type="InterPro" id="IPR030868">
    <property type="entry name" value="MqnA"/>
</dbReference>
<dbReference type="Gene3D" id="3.40.190.10">
    <property type="entry name" value="Periplasmic binding protein-like II"/>
    <property type="match status" value="2"/>
</dbReference>
<sequence length="291" mass="32813">MNQKMGTMSNHHPAAITIGVIDYANVWPLFYHFHPKGIAADIEMIPAVPSGLNVAMREGSIDMGPISAFAYGESSEQYSLFPNLSVSAHGPVHSILLFLKKPLLEALKGTVALTTTSATSVNLFKIIAAKFYHAAPEYVNMDPNLDKMMEAADAALLIGDHAIHASWSNTSYEVIDLGELWQQWTGHWMTFAVWAVRNEVIRKHPADIRHIVEAFEASKQLSLKEPEPLVQEAVQTIGGTEDYWRHYFSHLHYDFDRPQQEGLQLYFQYAFELGLIDHKVQFELWSENMVG</sequence>
<dbReference type="PANTHER" id="PTHR37690">
    <property type="entry name" value="CHORISMATE DEHYDRATASE"/>
    <property type="match status" value="1"/>
</dbReference>
<evidence type="ECO:0000256" key="2">
    <source>
        <dbReference type="ARBA" id="ARBA00022428"/>
    </source>
</evidence>
<organism evidence="5 6">
    <name type="scientific">Paenibacillus profundus</name>
    <dbReference type="NCBI Taxonomy" id="1173085"/>
    <lineage>
        <taxon>Bacteria</taxon>
        <taxon>Bacillati</taxon>
        <taxon>Bacillota</taxon>
        <taxon>Bacilli</taxon>
        <taxon>Bacillales</taxon>
        <taxon>Paenibacillaceae</taxon>
        <taxon>Paenibacillus</taxon>
    </lineage>
</organism>
<dbReference type="Proteomes" id="UP001199916">
    <property type="component" value="Unassembled WGS sequence"/>
</dbReference>
<evidence type="ECO:0000313" key="6">
    <source>
        <dbReference type="Proteomes" id="UP001199916"/>
    </source>
</evidence>
<dbReference type="HAMAP" id="MF_00995">
    <property type="entry name" value="MqnA"/>
    <property type="match status" value="1"/>
</dbReference>
<comment type="similarity">
    <text evidence="4">Belongs to the MqnA/MqnD family. MqnA subfamily.</text>
</comment>
<dbReference type="Pfam" id="PF02621">
    <property type="entry name" value="VitK2_biosynth"/>
    <property type="match status" value="1"/>
</dbReference>
<name>A0ABS8YE82_9BACL</name>
<dbReference type="EMBL" id="JAJNBZ010000005">
    <property type="protein sequence ID" value="MCE5169559.1"/>
    <property type="molecule type" value="Genomic_DNA"/>
</dbReference>
<evidence type="ECO:0000256" key="1">
    <source>
        <dbReference type="ARBA" id="ARBA00004863"/>
    </source>
</evidence>
<comment type="catalytic activity">
    <reaction evidence="4">
        <text>chorismate = 3-[(1-carboxyvinyl)-oxy]benzoate + H2O</text>
        <dbReference type="Rhea" id="RHEA:40051"/>
        <dbReference type="ChEBI" id="CHEBI:15377"/>
        <dbReference type="ChEBI" id="CHEBI:29748"/>
        <dbReference type="ChEBI" id="CHEBI:76981"/>
        <dbReference type="EC" id="4.2.1.151"/>
    </reaction>
</comment>
<accession>A0ABS8YE82</accession>
<dbReference type="InterPro" id="IPR003773">
    <property type="entry name" value="Menaquinone_biosynth"/>
</dbReference>
<gene>
    <name evidence="4" type="primary">mqnA</name>
    <name evidence="5" type="ORF">LQV63_09570</name>
</gene>
<evidence type="ECO:0000256" key="3">
    <source>
        <dbReference type="ARBA" id="ARBA00023239"/>
    </source>
</evidence>
<comment type="caution">
    <text evidence="5">The sequence shown here is derived from an EMBL/GenBank/DDBJ whole genome shotgun (WGS) entry which is preliminary data.</text>
</comment>
<protein>
    <recommendedName>
        <fullName evidence="4">Chorismate dehydratase</fullName>
        <ecNumber evidence="4">4.2.1.151</ecNumber>
    </recommendedName>
    <alternativeName>
        <fullName evidence="4">Menaquinone biosynthetic enzyme MqnA</fullName>
    </alternativeName>
</protein>
<dbReference type="CDD" id="cd13634">
    <property type="entry name" value="PBP2_Sco4506"/>
    <property type="match status" value="1"/>
</dbReference>
<dbReference type="SUPFAM" id="SSF53850">
    <property type="entry name" value="Periplasmic binding protein-like II"/>
    <property type="match status" value="1"/>
</dbReference>
<comment type="pathway">
    <text evidence="1 4">Quinol/quinone metabolism; menaquinone biosynthesis.</text>
</comment>
<dbReference type="EC" id="4.2.1.151" evidence="4"/>
<dbReference type="PANTHER" id="PTHR37690:SF1">
    <property type="entry name" value="CHORISMATE DEHYDRATASE"/>
    <property type="match status" value="1"/>
</dbReference>
<proteinExistence type="inferred from homology"/>
<evidence type="ECO:0000256" key="4">
    <source>
        <dbReference type="HAMAP-Rule" id="MF_00995"/>
    </source>
</evidence>
<reference evidence="5 6" key="1">
    <citation type="submission" date="2021-11" db="EMBL/GenBank/DDBJ databases">
        <title>Draft genome sequence of Paenibacillus profundus YoMME, a new Gram-positive bacteria with exoelectrogenic properties.</title>
        <authorList>
            <person name="Hubenova Y."/>
            <person name="Hubenova E."/>
            <person name="Manasiev Y."/>
            <person name="Peykov S."/>
            <person name="Mitov M."/>
        </authorList>
    </citation>
    <scope>NUCLEOTIDE SEQUENCE [LARGE SCALE GENOMIC DNA]</scope>
    <source>
        <strain evidence="5 6">YoMME</strain>
    </source>
</reference>
<keyword evidence="3 4" id="KW-0456">Lyase</keyword>
<evidence type="ECO:0000313" key="5">
    <source>
        <dbReference type="EMBL" id="MCE5169559.1"/>
    </source>
</evidence>
<dbReference type="RefSeq" id="WP_233696505.1">
    <property type="nucleotide sequence ID" value="NZ_JAJNBZ010000005.1"/>
</dbReference>
<keyword evidence="6" id="KW-1185">Reference proteome</keyword>
<keyword evidence="2 4" id="KW-0474">Menaquinone biosynthesis</keyword>